<dbReference type="SMART" id="SM00220">
    <property type="entry name" value="S_TKc"/>
    <property type="match status" value="1"/>
</dbReference>
<dbReference type="InterPro" id="IPR018488">
    <property type="entry name" value="cNMP-bd_CS"/>
</dbReference>
<feature type="domain" description="Cyclic nucleotide-binding" evidence="16">
    <location>
        <begin position="286"/>
        <end position="402"/>
    </location>
</feature>
<proteinExistence type="predicted"/>
<evidence type="ECO:0000256" key="2">
    <source>
        <dbReference type="ARBA" id="ARBA00022490"/>
    </source>
</evidence>
<dbReference type="PROSITE" id="PS00107">
    <property type="entry name" value="PROTEIN_KINASE_ATP"/>
    <property type="match status" value="1"/>
</dbReference>
<dbReference type="CDD" id="cd18186">
    <property type="entry name" value="BTB_POZ_ZBTB_KLHL-like"/>
    <property type="match status" value="1"/>
</dbReference>
<keyword evidence="10" id="KW-0460">Magnesium</keyword>
<evidence type="ECO:0000256" key="9">
    <source>
        <dbReference type="ARBA" id="ARBA00022840"/>
    </source>
</evidence>
<feature type="region of interest" description="Disordered" evidence="14">
    <location>
        <begin position="1060"/>
        <end position="1100"/>
    </location>
</feature>
<dbReference type="Proteomes" id="UP001642464">
    <property type="component" value="Unassembled WGS sequence"/>
</dbReference>
<dbReference type="SUPFAM" id="SSF54695">
    <property type="entry name" value="POZ domain"/>
    <property type="match status" value="1"/>
</dbReference>
<evidence type="ECO:0000256" key="7">
    <source>
        <dbReference type="ARBA" id="ARBA00022741"/>
    </source>
</evidence>
<dbReference type="Gene3D" id="3.30.710.10">
    <property type="entry name" value="Potassium Channel Kv1.1, Chain A"/>
    <property type="match status" value="1"/>
</dbReference>
<feature type="domain" description="BTB" evidence="17">
    <location>
        <begin position="123"/>
        <end position="194"/>
    </location>
</feature>
<keyword evidence="5" id="KW-0808">Transferase</keyword>
<evidence type="ECO:0000256" key="4">
    <source>
        <dbReference type="ARBA" id="ARBA00022535"/>
    </source>
</evidence>
<keyword evidence="6" id="KW-0479">Metal-binding</keyword>
<gene>
    <name evidence="18" type="ORF">SCF082_LOCUS49952</name>
</gene>
<keyword evidence="7 13" id="KW-0547">Nucleotide-binding</keyword>
<evidence type="ECO:0000259" key="15">
    <source>
        <dbReference type="PROSITE" id="PS50011"/>
    </source>
</evidence>
<dbReference type="CDD" id="cd00038">
    <property type="entry name" value="CAP_ED"/>
    <property type="match status" value="3"/>
</dbReference>
<dbReference type="Gene3D" id="2.60.120.10">
    <property type="entry name" value="Jelly Rolls"/>
    <property type="match status" value="3"/>
</dbReference>
<dbReference type="PROSITE" id="PS00888">
    <property type="entry name" value="CNMP_BINDING_1"/>
    <property type="match status" value="1"/>
</dbReference>
<evidence type="ECO:0000313" key="19">
    <source>
        <dbReference type="Proteomes" id="UP001642464"/>
    </source>
</evidence>
<comment type="caution">
    <text evidence="18">The sequence shown here is derived from an EMBL/GenBank/DDBJ whole genome shotgun (WGS) entry which is preliminary data.</text>
</comment>
<keyword evidence="3" id="KW-0723">Serine/threonine-protein kinase</keyword>
<dbReference type="PROSITE" id="PS50011">
    <property type="entry name" value="PROTEIN_KINASE_DOM"/>
    <property type="match status" value="1"/>
</dbReference>
<dbReference type="PANTHER" id="PTHR24353:SF37">
    <property type="entry name" value="CAMP-DEPENDENT PROTEIN KINASE CATALYTIC SUBUNIT PRKX"/>
    <property type="match status" value="1"/>
</dbReference>
<dbReference type="InterPro" id="IPR008271">
    <property type="entry name" value="Ser/Thr_kinase_AS"/>
</dbReference>
<dbReference type="InterPro" id="IPR014710">
    <property type="entry name" value="RmlC-like_jellyroll"/>
</dbReference>
<dbReference type="InterPro" id="IPR000595">
    <property type="entry name" value="cNMP-bd_dom"/>
</dbReference>
<comment type="cofactor">
    <cofactor evidence="1">
        <name>Mg(2+)</name>
        <dbReference type="ChEBI" id="CHEBI:18420"/>
    </cofactor>
</comment>
<sequence>MCEWLFHHEVFQSSDGQLPPGGVQVCSRLRKTKFIAVPLDAGSTGPCRHTLVAPWRISLVLKEHRPPMFALPDYLMDQVPVLRMLGVRDAVELPQESGHETGNSRVADEAMAWLFEHGCESFSDVTVRCDGGSLFLHRNILMSRSEYFKAMFQGGSGFLESQNASAEVSLLEFPLEVAQILFGFLYHGKVDERPLEGPEATSNSVDLMCLADQLGVPLACGPGVPGEFEFLPYTRLEHDLASSSQESKNRKTALAGKEALLARHQQRLKTRSDCSFLMGALRASSLFKNVGNDHLERLVGSLEYYEFQMGDTIQQEGSMESSYIFVAHGPGLDFVLQGVVVSSLSPGQTFGESSLPQKCPHSFSVLAARKTGVWAAPSQLFREAILASVVQQVSDIRAFLEKVPLLQGLSPRELDCVADMCAIKTYSAGEFPAHAASELNYAFLIKSGQLKRIETPGREEKLLEAGDCVGKRLLLYGDKSGVTIQATQRCELILLNVRRLRQLIGKQDAAIKLQQNKLTSILLSSPVLSAQSESLVADICKSLELSEYLPGAKIPPSIGLFVVLDGEVQAGHRPSMRILRRGHVEAPPAARAAEGGAFDRVLLGSAHDCALMAGHSGSRLAVLPQKLRTDDVADMKARVIAVLSRVSIFRQVQEATLDALFHCVKTQIYRKGDEIVKQGDKGSHFYVIAAGEVDMIKDGHAVRRLVQGGCFGERAVRCEEPWPTSFHMASAEGEVWFWDSSSLLQALGKEIRASEQLRQRALLQDPGVKLRDLHRLGQVGTGTSGTVWLVRHKESGARYALKRMEKVDDNDKVSQEVQREIEILSENDHPFLMHMVKALETLRNVYVLAEYVGGGELYAAMRSINTVFSRQQAMFYAGSILLMVEALHERNVVYRDLKPENILLDEEGYLKLVDFGTAKKLDAKCGRTFTLVGTTHYMAPEVMRGKGYGLEVDVWALGILLYELLCGQLPFGEHAENDREVCRAVLAGKPRIPSSLEDSSQRILVSLLEPRPRRRLGCGANGLQEIKDHGFFRAESHHNGDEANRSHGETEDDFFTPLLSRMLDPPIKPSSKGIPELSEEPLTDQDEEVSPTNGRATWVT</sequence>
<dbReference type="EMBL" id="CAXAMM010042895">
    <property type="protein sequence ID" value="CAK9107307.1"/>
    <property type="molecule type" value="Genomic_DNA"/>
</dbReference>
<organism evidence="18 19">
    <name type="scientific">Durusdinium trenchii</name>
    <dbReference type="NCBI Taxonomy" id="1381693"/>
    <lineage>
        <taxon>Eukaryota</taxon>
        <taxon>Sar</taxon>
        <taxon>Alveolata</taxon>
        <taxon>Dinophyceae</taxon>
        <taxon>Suessiales</taxon>
        <taxon>Symbiodiniaceae</taxon>
        <taxon>Durusdinium</taxon>
    </lineage>
</organism>
<evidence type="ECO:0000256" key="13">
    <source>
        <dbReference type="PROSITE-ProRule" id="PRU10141"/>
    </source>
</evidence>
<dbReference type="InterPro" id="IPR000210">
    <property type="entry name" value="BTB/POZ_dom"/>
</dbReference>
<reference evidence="18 19" key="1">
    <citation type="submission" date="2024-02" db="EMBL/GenBank/DDBJ databases">
        <authorList>
            <person name="Chen Y."/>
            <person name="Shah S."/>
            <person name="Dougan E. K."/>
            <person name="Thang M."/>
            <person name="Chan C."/>
        </authorList>
    </citation>
    <scope>NUCLEOTIDE SEQUENCE [LARGE SCALE GENOMIC DNA]</scope>
</reference>
<feature type="domain" description="Cyclic nucleotide-binding" evidence="16">
    <location>
        <begin position="405"/>
        <end position="506"/>
    </location>
</feature>
<dbReference type="GO" id="GO:0016301">
    <property type="term" value="F:kinase activity"/>
    <property type="evidence" value="ECO:0007669"/>
    <property type="project" value="UniProtKB-KW"/>
</dbReference>
<dbReference type="InterPro" id="IPR011333">
    <property type="entry name" value="SKP1/BTB/POZ_sf"/>
</dbReference>
<dbReference type="Pfam" id="PF00651">
    <property type="entry name" value="BTB"/>
    <property type="match status" value="1"/>
</dbReference>
<accession>A0ABP0S4M9</accession>
<feature type="binding site" evidence="13">
    <location>
        <position position="802"/>
    </location>
    <ligand>
        <name>ATP</name>
        <dbReference type="ChEBI" id="CHEBI:30616"/>
    </ligand>
</feature>
<evidence type="ECO:0000259" key="16">
    <source>
        <dbReference type="PROSITE" id="PS50042"/>
    </source>
</evidence>
<dbReference type="Gene3D" id="1.10.510.10">
    <property type="entry name" value="Transferase(Phosphotransferase) domain 1"/>
    <property type="match status" value="1"/>
</dbReference>
<dbReference type="SMART" id="SM00225">
    <property type="entry name" value="BTB"/>
    <property type="match status" value="1"/>
</dbReference>
<dbReference type="PROSITE" id="PS50042">
    <property type="entry name" value="CNMP_BINDING_3"/>
    <property type="match status" value="3"/>
</dbReference>
<evidence type="ECO:0000256" key="14">
    <source>
        <dbReference type="SAM" id="MobiDB-lite"/>
    </source>
</evidence>
<dbReference type="SUPFAM" id="SSF51206">
    <property type="entry name" value="cAMP-binding domain-like"/>
    <property type="match status" value="3"/>
</dbReference>
<dbReference type="InterPro" id="IPR000719">
    <property type="entry name" value="Prot_kinase_dom"/>
</dbReference>
<keyword evidence="4" id="KW-0140">cGMP</keyword>
<dbReference type="Gene3D" id="3.30.200.20">
    <property type="entry name" value="Phosphorylase Kinase, domain 1"/>
    <property type="match status" value="1"/>
</dbReference>
<feature type="domain" description="Cyclic nucleotide-binding" evidence="16">
    <location>
        <begin position="648"/>
        <end position="749"/>
    </location>
</feature>
<dbReference type="SMART" id="SM00100">
    <property type="entry name" value="cNMP"/>
    <property type="match status" value="2"/>
</dbReference>
<evidence type="ECO:0000256" key="5">
    <source>
        <dbReference type="ARBA" id="ARBA00022679"/>
    </source>
</evidence>
<keyword evidence="19" id="KW-1185">Reference proteome</keyword>
<feature type="compositionally biased region" description="Polar residues" evidence="14">
    <location>
        <begin position="1090"/>
        <end position="1100"/>
    </location>
</feature>
<evidence type="ECO:0000256" key="1">
    <source>
        <dbReference type="ARBA" id="ARBA00001946"/>
    </source>
</evidence>
<evidence type="ECO:0000313" key="18">
    <source>
        <dbReference type="EMBL" id="CAK9107307.1"/>
    </source>
</evidence>
<dbReference type="PANTHER" id="PTHR24353">
    <property type="entry name" value="CYCLIC NUCLEOTIDE-DEPENDENT PROTEIN KINASE"/>
    <property type="match status" value="1"/>
</dbReference>
<feature type="compositionally biased region" description="Acidic residues" evidence="14">
    <location>
        <begin position="1077"/>
        <end position="1089"/>
    </location>
</feature>
<dbReference type="PROSITE" id="PS50097">
    <property type="entry name" value="BTB"/>
    <property type="match status" value="1"/>
</dbReference>
<dbReference type="Pfam" id="PF00069">
    <property type="entry name" value="Pkinase"/>
    <property type="match status" value="1"/>
</dbReference>
<keyword evidence="11" id="KW-0142">cGMP-binding</keyword>
<evidence type="ECO:0000256" key="11">
    <source>
        <dbReference type="ARBA" id="ARBA00022992"/>
    </source>
</evidence>
<dbReference type="InterPro" id="IPR011009">
    <property type="entry name" value="Kinase-like_dom_sf"/>
</dbReference>
<dbReference type="Pfam" id="PF00027">
    <property type="entry name" value="cNMP_binding"/>
    <property type="match status" value="2"/>
</dbReference>
<keyword evidence="8 18" id="KW-0418">Kinase</keyword>
<feature type="domain" description="Protein kinase" evidence="15">
    <location>
        <begin position="773"/>
        <end position="1032"/>
    </location>
</feature>
<evidence type="ECO:0000256" key="8">
    <source>
        <dbReference type="ARBA" id="ARBA00022777"/>
    </source>
</evidence>
<dbReference type="InterPro" id="IPR017441">
    <property type="entry name" value="Protein_kinase_ATP_BS"/>
</dbReference>
<dbReference type="InterPro" id="IPR018490">
    <property type="entry name" value="cNMP-bd_dom_sf"/>
</dbReference>
<keyword evidence="9 13" id="KW-0067">ATP-binding</keyword>
<evidence type="ECO:0000256" key="12">
    <source>
        <dbReference type="ARBA" id="ARBA00024113"/>
    </source>
</evidence>
<keyword evidence="2" id="KW-0963">Cytoplasm</keyword>
<evidence type="ECO:0000256" key="6">
    <source>
        <dbReference type="ARBA" id="ARBA00022723"/>
    </source>
</evidence>
<dbReference type="PROSITE" id="PS00108">
    <property type="entry name" value="PROTEIN_KINASE_ST"/>
    <property type="match status" value="1"/>
</dbReference>
<protein>
    <recommendedName>
        <fullName evidence="12">cGMP-dependent protein kinase</fullName>
    </recommendedName>
</protein>
<name>A0ABP0S4M9_9DINO</name>
<evidence type="ECO:0000256" key="10">
    <source>
        <dbReference type="ARBA" id="ARBA00022842"/>
    </source>
</evidence>
<evidence type="ECO:0000256" key="3">
    <source>
        <dbReference type="ARBA" id="ARBA00022527"/>
    </source>
</evidence>
<dbReference type="SUPFAM" id="SSF56112">
    <property type="entry name" value="Protein kinase-like (PK-like)"/>
    <property type="match status" value="1"/>
</dbReference>
<evidence type="ECO:0000259" key="17">
    <source>
        <dbReference type="PROSITE" id="PS50097"/>
    </source>
</evidence>